<keyword evidence="3" id="KW-1185">Reference proteome</keyword>
<dbReference type="Proteomes" id="UP000031843">
    <property type="component" value="Chromosome secondary"/>
</dbReference>
<protein>
    <recommendedName>
        <fullName evidence="1">Acyclic terpene utilisation N-terminal domain-containing protein</fullName>
    </recommendedName>
</protein>
<accession>A0A0C4YM59</accession>
<name>A0A0C4YM59_9BURK</name>
<dbReference type="KEGG" id="cbw:RR42_s0063"/>
<dbReference type="AlphaFoldDB" id="A0A0C4YM59"/>
<organism evidence="2 3">
    <name type="scientific">Cupriavidus basilensis</name>
    <dbReference type="NCBI Taxonomy" id="68895"/>
    <lineage>
        <taxon>Bacteria</taxon>
        <taxon>Pseudomonadati</taxon>
        <taxon>Pseudomonadota</taxon>
        <taxon>Betaproteobacteria</taxon>
        <taxon>Burkholderiales</taxon>
        <taxon>Burkholderiaceae</taxon>
        <taxon>Cupriavidus</taxon>
    </lineage>
</organism>
<proteinExistence type="predicted"/>
<dbReference type="STRING" id="68895.RR42_s0063"/>
<evidence type="ECO:0000313" key="3">
    <source>
        <dbReference type="Proteomes" id="UP000031843"/>
    </source>
</evidence>
<dbReference type="PANTHER" id="PTHR47472">
    <property type="entry name" value="PROPIONYL-COA CARBOXYLASE"/>
    <property type="match status" value="1"/>
</dbReference>
<dbReference type="OrthoDB" id="9763456at2"/>
<feature type="domain" description="Acyclic terpene utilisation N-terminal" evidence="1">
    <location>
        <begin position="6"/>
        <end position="448"/>
    </location>
</feature>
<dbReference type="PANTHER" id="PTHR47472:SF1">
    <property type="entry name" value="DUF1446-DOMAIN-CONTAINING PROTEIN"/>
    <property type="match status" value="1"/>
</dbReference>
<reference evidence="2 3" key="1">
    <citation type="journal article" date="2015" name="Genome Announc.">
        <title>Complete Genome Sequence of Cupriavidus basilensis 4G11, Isolated from the Oak Ridge Field Research Center Site.</title>
        <authorList>
            <person name="Ray J."/>
            <person name="Waters R.J."/>
            <person name="Skerker J.M."/>
            <person name="Kuehl J.V."/>
            <person name="Price M.N."/>
            <person name="Huang J."/>
            <person name="Chakraborty R."/>
            <person name="Arkin A.P."/>
            <person name="Deutschbauer A."/>
        </authorList>
    </citation>
    <scope>NUCLEOTIDE SEQUENCE [LARGE SCALE GENOMIC DNA]</scope>
    <source>
        <strain evidence="2">4G11</strain>
    </source>
</reference>
<gene>
    <name evidence="2" type="ORF">RR42_s0063</name>
</gene>
<dbReference type="Pfam" id="PF07287">
    <property type="entry name" value="AtuA"/>
    <property type="match status" value="1"/>
</dbReference>
<evidence type="ECO:0000259" key="1">
    <source>
        <dbReference type="Pfam" id="PF07287"/>
    </source>
</evidence>
<dbReference type="RefSeq" id="WP_043352730.1">
    <property type="nucleotide sequence ID" value="NZ_CP010537.1"/>
</dbReference>
<evidence type="ECO:0000313" key="2">
    <source>
        <dbReference type="EMBL" id="AJG21661.1"/>
    </source>
</evidence>
<dbReference type="EMBL" id="CP010537">
    <property type="protein sequence ID" value="AJG21661.1"/>
    <property type="molecule type" value="Genomic_DNA"/>
</dbReference>
<sequence>MTAPLLIGSGAGFSGDRTDAALPVVRTLIAAGGPAVLMFETLAERTLALAQLARRNNPAHGYEPLLDALLSPVLGLCLANGIPIVGNFGAANPHAAAQRVRALAAELGLAPPRVAVVEGDDLSHDAGRAVLRKIVGAGFPEARFVCANAYIGAQGIADALRAGAQVVVCGRVADPALAVGPAMAHFGWSWQDWDRLARATMAGHLLECGAQVTGGYFADPGMKDVPDVHAVGYPIVRLDEDGNIEVSKAADTGGCVDLRTVKEQLLYEVHDPAAYLTPDVIADISAATVEQIGPDRVAVRNVRGFERPEQLKANLFYEGGWIAEGEISYAGPNAAARARLAAQIVRKRMDLLGHAVPIRFDLIGVLSVFADDGGRLLQQTQPGEAQAQDVRLRAALAHEDKPVAEALLREVNALYTCGPAGGGGVRTALRARLNAMSCLVPRSAVTASHSLLP</sequence>
<dbReference type="InterPro" id="IPR010839">
    <property type="entry name" value="AtuA_N"/>
</dbReference>